<sequence>MNDVFTNQVRVRFKHCDTAGIVFYPRYFEMLNDFIEDWFAEALDWPFDAMHLTGHAGLPTAELQCRFEAPSRLGELLTRELRVSHIGRSSFSVEVRLAGPDGGTRMHISQRLVCVDTRTMTAQALPDPVRHAMGRFLAA</sequence>
<dbReference type="SUPFAM" id="SSF54637">
    <property type="entry name" value="Thioesterase/thiol ester dehydrase-isomerase"/>
    <property type="match status" value="1"/>
</dbReference>
<dbReference type="RefSeq" id="WP_017514511.1">
    <property type="nucleotide sequence ID" value="NZ_CP037900.1"/>
</dbReference>
<name>A0A482IS24_9BURK</name>
<organism evidence="1 2">
    <name type="scientific">Cupriavidus metallidurans</name>
    <dbReference type="NCBI Taxonomy" id="119219"/>
    <lineage>
        <taxon>Bacteria</taxon>
        <taxon>Pseudomonadati</taxon>
        <taxon>Pseudomonadota</taxon>
        <taxon>Betaproteobacteria</taxon>
        <taxon>Burkholderiales</taxon>
        <taxon>Burkholderiaceae</taxon>
        <taxon>Cupriavidus</taxon>
    </lineage>
</organism>
<dbReference type="CDD" id="cd00586">
    <property type="entry name" value="4HBT"/>
    <property type="match status" value="1"/>
</dbReference>
<dbReference type="AlphaFoldDB" id="A0A482IS24"/>
<dbReference type="EMBL" id="CP037900">
    <property type="protein sequence ID" value="QBP10357.1"/>
    <property type="molecule type" value="Genomic_DNA"/>
</dbReference>
<evidence type="ECO:0000313" key="2">
    <source>
        <dbReference type="Proteomes" id="UP000253772"/>
    </source>
</evidence>
<dbReference type="PANTHER" id="PTHR31793">
    <property type="entry name" value="4-HYDROXYBENZOYL-COA THIOESTERASE FAMILY MEMBER"/>
    <property type="match status" value="1"/>
</dbReference>
<dbReference type="InterPro" id="IPR029069">
    <property type="entry name" value="HotDog_dom_sf"/>
</dbReference>
<evidence type="ECO:0000313" key="1">
    <source>
        <dbReference type="EMBL" id="QBP10357.1"/>
    </source>
</evidence>
<accession>A0A482IS24</accession>
<dbReference type="Gene3D" id="3.10.129.10">
    <property type="entry name" value="Hotdog Thioesterase"/>
    <property type="match status" value="1"/>
</dbReference>
<gene>
    <name evidence="1" type="ORF">DDF84_011640</name>
</gene>
<dbReference type="Pfam" id="PF13279">
    <property type="entry name" value="4HBT_2"/>
    <property type="match status" value="1"/>
</dbReference>
<dbReference type="PANTHER" id="PTHR31793:SF24">
    <property type="entry name" value="LONG-CHAIN ACYL-COA THIOESTERASE FADM"/>
    <property type="match status" value="1"/>
</dbReference>
<dbReference type="InterPro" id="IPR050563">
    <property type="entry name" value="4-hydroxybenzoyl-CoA_TE"/>
</dbReference>
<dbReference type="Proteomes" id="UP000253772">
    <property type="component" value="Chromosome c1"/>
</dbReference>
<proteinExistence type="predicted"/>
<dbReference type="GO" id="GO:0047617">
    <property type="term" value="F:fatty acyl-CoA hydrolase activity"/>
    <property type="evidence" value="ECO:0007669"/>
    <property type="project" value="TreeGrafter"/>
</dbReference>
<reference evidence="1 2" key="1">
    <citation type="submission" date="2019-03" db="EMBL/GenBank/DDBJ databases">
        <title>Comparative insights into the high quality Complete genome sequence of highly metal resistant Cupriavidus metallidurans strain BS1 isolated from a gold-copper mine.</title>
        <authorList>
            <person name="Mazhar H.S."/>
            <person name="Rensing C."/>
        </authorList>
    </citation>
    <scope>NUCLEOTIDE SEQUENCE [LARGE SCALE GENOMIC DNA]</scope>
    <source>
        <strain evidence="1 2">BS1</strain>
    </source>
</reference>
<dbReference type="OrthoDB" id="21822at2"/>
<protein>
    <submittedName>
        <fullName evidence="1">Acyl-CoA thioesterase</fullName>
    </submittedName>
</protein>